<dbReference type="SMART" id="SM00715">
    <property type="entry name" value="LA"/>
    <property type="match status" value="1"/>
</dbReference>
<dbReference type="GO" id="GO:1990904">
    <property type="term" value="C:ribonucleoprotein complex"/>
    <property type="evidence" value="ECO:0007669"/>
    <property type="project" value="InterPro"/>
</dbReference>
<dbReference type="OrthoDB" id="435402at2759"/>
<evidence type="ECO:0000259" key="7">
    <source>
        <dbReference type="PROSITE" id="PS50961"/>
    </source>
</evidence>
<dbReference type="InterPro" id="IPR035979">
    <property type="entry name" value="RBD_domain_sf"/>
</dbReference>
<dbReference type="PANTHER" id="PTHR22792">
    <property type="entry name" value="LUPUS LA PROTEIN-RELATED"/>
    <property type="match status" value="1"/>
</dbReference>
<reference evidence="8" key="2">
    <citation type="submission" date="2020-08" db="EMBL/GenBank/DDBJ databases">
        <title>Plant Genome Project.</title>
        <authorList>
            <person name="Zhang R.-G."/>
        </authorList>
    </citation>
    <scope>NUCLEOTIDE SEQUENCE</scope>
    <source>
        <strain evidence="8">Huo1</strain>
        <tissue evidence="8">Leaf</tissue>
    </source>
</reference>
<sequence>MDQEHASDALNSPSAAIGKKLSAKAAEFVPRTSSSAVAPPPPPRLLQPMYTRLPSFVSPLPPPYFGYEAYYQQDAAPFYAYNVNPGGRGERSPDGSTASSAASSAKNGLSDAHQKVVRQVEFYFSDINLATTDQLFRFMCKDPEGYVPLSVVASFKKVKSAITDITQLASILWSSNKLLVSEDRNNVKRQHPLTESDMEELQSHIVIAENLPKDHSHQKLMKIFSSVGSVKSIRTCAPQNLNGKTGKGDRSQCAGKFHAFVEYESVEFAEKAVSELQDESNWRNGLKVRLLLDSPVKSTQARTKKAGHEGQPSGKKDEATVREMQGFKENRLEESVWNCDVRNNELQLEDYTKGNGQKKGRNSGSGGGKGRGKGKGQGQRQARGRPHHAANGGGGLGPASLDVPVLNSSKESPVPRMPDGTKGFSMGRGKPLVY</sequence>
<dbReference type="SMART" id="SM00360">
    <property type="entry name" value="RRM"/>
    <property type="match status" value="1"/>
</dbReference>
<evidence type="ECO:0000313" key="9">
    <source>
        <dbReference type="Proteomes" id="UP000298416"/>
    </source>
</evidence>
<dbReference type="InterPro" id="IPR012677">
    <property type="entry name" value="Nucleotide-bd_a/b_plait_sf"/>
</dbReference>
<evidence type="ECO:0008006" key="10">
    <source>
        <dbReference type="Google" id="ProtNLM"/>
    </source>
</evidence>
<dbReference type="EMBL" id="PNBA02000012">
    <property type="protein sequence ID" value="KAG6406144.1"/>
    <property type="molecule type" value="Genomic_DNA"/>
</dbReference>
<dbReference type="GO" id="GO:0005634">
    <property type="term" value="C:nucleus"/>
    <property type="evidence" value="ECO:0007669"/>
    <property type="project" value="UniProtKB-SubCell"/>
</dbReference>
<name>A0A8X8X4S5_SALSN</name>
<dbReference type="Pfam" id="PF00076">
    <property type="entry name" value="RRM_1"/>
    <property type="match status" value="1"/>
</dbReference>
<dbReference type="InterPro" id="IPR036388">
    <property type="entry name" value="WH-like_DNA-bd_sf"/>
</dbReference>
<evidence type="ECO:0000256" key="1">
    <source>
        <dbReference type="ARBA" id="ARBA00004123"/>
    </source>
</evidence>
<dbReference type="InterPro" id="IPR045180">
    <property type="entry name" value="La_dom_prot"/>
</dbReference>
<dbReference type="SUPFAM" id="SSF46785">
    <property type="entry name" value="Winged helix' DNA-binding domain"/>
    <property type="match status" value="1"/>
</dbReference>
<feature type="region of interest" description="Disordered" evidence="5">
    <location>
        <begin position="297"/>
        <end position="319"/>
    </location>
</feature>
<dbReference type="InterPro" id="IPR002344">
    <property type="entry name" value="Lupus_La"/>
</dbReference>
<dbReference type="InterPro" id="IPR000504">
    <property type="entry name" value="RRM_dom"/>
</dbReference>
<feature type="region of interest" description="Disordered" evidence="5">
    <location>
        <begin position="348"/>
        <end position="434"/>
    </location>
</feature>
<feature type="region of interest" description="Disordered" evidence="5">
    <location>
        <begin position="87"/>
        <end position="110"/>
    </location>
</feature>
<evidence type="ECO:0000313" key="8">
    <source>
        <dbReference type="EMBL" id="KAG6406144.1"/>
    </source>
</evidence>
<dbReference type="SUPFAM" id="SSF54928">
    <property type="entry name" value="RNA-binding domain, RBD"/>
    <property type="match status" value="1"/>
</dbReference>
<dbReference type="CDD" id="cd12288">
    <property type="entry name" value="RRM_La_like_plant"/>
    <property type="match status" value="1"/>
</dbReference>
<dbReference type="AlphaFoldDB" id="A0A8X8X4S5"/>
<proteinExistence type="predicted"/>
<comment type="subcellular location">
    <subcellularLocation>
        <location evidence="1">Nucleus</location>
    </subcellularLocation>
</comment>
<accession>A0A8X8X4S5</accession>
<dbReference type="InterPro" id="IPR036390">
    <property type="entry name" value="WH_DNA-bd_sf"/>
</dbReference>
<dbReference type="GO" id="GO:0006396">
    <property type="term" value="P:RNA processing"/>
    <property type="evidence" value="ECO:0007669"/>
    <property type="project" value="InterPro"/>
</dbReference>
<keyword evidence="3" id="KW-0539">Nucleus</keyword>
<dbReference type="Pfam" id="PF05383">
    <property type="entry name" value="La"/>
    <property type="match status" value="1"/>
</dbReference>
<dbReference type="InterPro" id="IPR034878">
    <property type="entry name" value="La-rel_plant_RRM"/>
</dbReference>
<evidence type="ECO:0000259" key="6">
    <source>
        <dbReference type="PROSITE" id="PS50102"/>
    </source>
</evidence>
<evidence type="ECO:0000256" key="3">
    <source>
        <dbReference type="ARBA" id="ARBA00023242"/>
    </source>
</evidence>
<keyword evidence="2 4" id="KW-0694">RNA-binding</keyword>
<protein>
    <recommendedName>
        <fullName evidence="10">La-related protein 7</fullName>
    </recommendedName>
</protein>
<dbReference type="GO" id="GO:0003729">
    <property type="term" value="F:mRNA binding"/>
    <property type="evidence" value="ECO:0007669"/>
    <property type="project" value="TreeGrafter"/>
</dbReference>
<reference evidence="8" key="1">
    <citation type="submission" date="2018-01" db="EMBL/GenBank/DDBJ databases">
        <authorList>
            <person name="Mao J.F."/>
        </authorList>
    </citation>
    <scope>NUCLEOTIDE SEQUENCE</scope>
    <source>
        <strain evidence="8">Huo1</strain>
        <tissue evidence="8">Leaf</tissue>
    </source>
</reference>
<evidence type="ECO:0000256" key="5">
    <source>
        <dbReference type="SAM" id="MobiDB-lite"/>
    </source>
</evidence>
<feature type="domain" description="RRM" evidence="6">
    <location>
        <begin position="204"/>
        <end position="295"/>
    </location>
</feature>
<dbReference type="Gene3D" id="1.10.10.10">
    <property type="entry name" value="Winged helix-like DNA-binding domain superfamily/Winged helix DNA-binding domain"/>
    <property type="match status" value="1"/>
</dbReference>
<evidence type="ECO:0000256" key="2">
    <source>
        <dbReference type="ARBA" id="ARBA00022884"/>
    </source>
</evidence>
<feature type="domain" description="HTH La-type RNA-binding" evidence="7">
    <location>
        <begin position="106"/>
        <end position="197"/>
    </location>
</feature>
<dbReference type="InterPro" id="IPR006630">
    <property type="entry name" value="La_HTH"/>
</dbReference>
<dbReference type="Proteomes" id="UP000298416">
    <property type="component" value="Unassembled WGS sequence"/>
</dbReference>
<dbReference type="PANTHER" id="PTHR22792:SF66">
    <property type="entry name" value="LA-RELATED PROTEIN 6B"/>
    <property type="match status" value="1"/>
</dbReference>
<comment type="caution">
    <text evidence="8">The sequence shown here is derived from an EMBL/GenBank/DDBJ whole genome shotgun (WGS) entry which is preliminary data.</text>
</comment>
<keyword evidence="9" id="KW-1185">Reference proteome</keyword>
<dbReference type="PRINTS" id="PR00302">
    <property type="entry name" value="LUPUSLA"/>
</dbReference>
<dbReference type="PROSITE" id="PS50102">
    <property type="entry name" value="RRM"/>
    <property type="match status" value="1"/>
</dbReference>
<dbReference type="Gene3D" id="3.30.70.330">
    <property type="match status" value="1"/>
</dbReference>
<evidence type="ECO:0000256" key="4">
    <source>
        <dbReference type="PROSITE-ProRule" id="PRU00332"/>
    </source>
</evidence>
<dbReference type="PROSITE" id="PS50961">
    <property type="entry name" value="HTH_LA"/>
    <property type="match status" value="1"/>
</dbReference>
<organism evidence="8">
    <name type="scientific">Salvia splendens</name>
    <name type="common">Scarlet sage</name>
    <dbReference type="NCBI Taxonomy" id="180675"/>
    <lineage>
        <taxon>Eukaryota</taxon>
        <taxon>Viridiplantae</taxon>
        <taxon>Streptophyta</taxon>
        <taxon>Embryophyta</taxon>
        <taxon>Tracheophyta</taxon>
        <taxon>Spermatophyta</taxon>
        <taxon>Magnoliopsida</taxon>
        <taxon>eudicotyledons</taxon>
        <taxon>Gunneridae</taxon>
        <taxon>Pentapetalae</taxon>
        <taxon>asterids</taxon>
        <taxon>lamiids</taxon>
        <taxon>Lamiales</taxon>
        <taxon>Lamiaceae</taxon>
        <taxon>Nepetoideae</taxon>
        <taxon>Mentheae</taxon>
        <taxon>Salviinae</taxon>
        <taxon>Salvia</taxon>
        <taxon>Salvia subgen. Calosphace</taxon>
        <taxon>core Calosphace</taxon>
    </lineage>
</organism>
<gene>
    <name evidence="8" type="ORF">SASPL_133742</name>
</gene>